<dbReference type="SUPFAM" id="SSF52540">
    <property type="entry name" value="P-loop containing nucleoside triphosphate hydrolases"/>
    <property type="match status" value="1"/>
</dbReference>
<sequence length="182" mass="19888">MNAATDRSHLVLIGGRSGVGKTSTLHALHALLTEADVRHAVIEGDYLDLAHPAPHEHRLTERNLRAVWAGYRELGYRRLVYTNTVSPRYADDLAAAMGDEPRVTAVLLTADDEAAHHRLAQRETGDELARHVERSDRAAVELERGCPPSVHRLDTTTADPSAVARQIAVLAGWVPPATHPAR</sequence>
<name>A0ABS5TXZ8_9CELL</name>
<evidence type="ECO:0000313" key="2">
    <source>
        <dbReference type="Proteomes" id="UP000722125"/>
    </source>
</evidence>
<dbReference type="InterPro" id="IPR027417">
    <property type="entry name" value="P-loop_NTPase"/>
</dbReference>
<proteinExistence type="predicted"/>
<evidence type="ECO:0000313" key="1">
    <source>
        <dbReference type="EMBL" id="MBT0994030.1"/>
    </source>
</evidence>
<accession>A0ABS5TXZ8</accession>
<reference evidence="1 2" key="1">
    <citation type="submission" date="2021-05" db="EMBL/GenBank/DDBJ databases">
        <title>Description of Cellulomonas sp. DKR-3 sp. nov.</title>
        <authorList>
            <person name="Dahal R.H."/>
            <person name="Chaudhary D.K."/>
        </authorList>
    </citation>
    <scope>NUCLEOTIDE SEQUENCE [LARGE SCALE GENOMIC DNA]</scope>
    <source>
        <strain evidence="1 2">DKR-3</strain>
    </source>
</reference>
<gene>
    <name evidence="1" type="ORF">KIN34_06990</name>
</gene>
<dbReference type="Gene3D" id="3.40.50.300">
    <property type="entry name" value="P-loop containing nucleotide triphosphate hydrolases"/>
    <property type="match status" value="1"/>
</dbReference>
<dbReference type="EMBL" id="JAHBOH010000001">
    <property type="protein sequence ID" value="MBT0994030.1"/>
    <property type="molecule type" value="Genomic_DNA"/>
</dbReference>
<keyword evidence="2" id="KW-1185">Reference proteome</keyword>
<comment type="caution">
    <text evidence="1">The sequence shown here is derived from an EMBL/GenBank/DDBJ whole genome shotgun (WGS) entry which is preliminary data.</text>
</comment>
<protein>
    <submittedName>
        <fullName evidence="1">ATPase</fullName>
    </submittedName>
</protein>
<organism evidence="1 2">
    <name type="scientific">Cellulomonas fulva</name>
    <dbReference type="NCBI Taxonomy" id="2835530"/>
    <lineage>
        <taxon>Bacteria</taxon>
        <taxon>Bacillati</taxon>
        <taxon>Actinomycetota</taxon>
        <taxon>Actinomycetes</taxon>
        <taxon>Micrococcales</taxon>
        <taxon>Cellulomonadaceae</taxon>
        <taxon>Cellulomonas</taxon>
    </lineage>
</organism>
<dbReference type="Proteomes" id="UP000722125">
    <property type="component" value="Unassembled WGS sequence"/>
</dbReference>